<dbReference type="Proteomes" id="UP000244905">
    <property type="component" value="Unassembled WGS sequence"/>
</dbReference>
<reference evidence="2" key="1">
    <citation type="submission" date="2018-02" db="EMBL/GenBank/DDBJ databases">
        <authorList>
            <person name="Clavel T."/>
            <person name="Strowig T."/>
        </authorList>
    </citation>
    <scope>NUCLEOTIDE SEQUENCE [LARGE SCALE GENOMIC DNA]</scope>
    <source>
        <strain evidence="2">DSM 103720</strain>
    </source>
</reference>
<dbReference type="GeneID" id="82527009"/>
<name>A0A2V1IJ73_9BACT</name>
<proteinExistence type="predicted"/>
<protein>
    <submittedName>
        <fullName evidence="1">Plasmid mobilization relaxosome protein MobC</fullName>
    </submittedName>
</protein>
<sequence>MKQRTERFEMRLTPEEIAGIREKSKRYHSVSNFIRMAVNEFSDTDAKTRLELCNDTARLCRKFQDELSWMGSNLNQAVKRANELAVAGILSESYFRDNLSPLIEKVSRLVVSIKEEQAHIAKKATRLRS</sequence>
<organism evidence="1 2">
    <name type="scientific">Duncaniella muris</name>
    <dbReference type="NCBI Taxonomy" id="2094150"/>
    <lineage>
        <taxon>Bacteria</taxon>
        <taxon>Pseudomonadati</taxon>
        <taxon>Bacteroidota</taxon>
        <taxon>Bacteroidia</taxon>
        <taxon>Bacteroidales</taxon>
        <taxon>Muribaculaceae</taxon>
        <taxon>Duncaniella</taxon>
    </lineage>
</organism>
<evidence type="ECO:0000313" key="2">
    <source>
        <dbReference type="Proteomes" id="UP000244905"/>
    </source>
</evidence>
<dbReference type="RefSeq" id="WP_107033161.1">
    <property type="nucleotide sequence ID" value="NZ_CAPAHK010000067.1"/>
</dbReference>
<gene>
    <name evidence="1" type="ORF">C5O23_11770</name>
</gene>
<evidence type="ECO:0000313" key="1">
    <source>
        <dbReference type="EMBL" id="PWB00762.1"/>
    </source>
</evidence>
<comment type="caution">
    <text evidence="1">The sequence shown here is derived from an EMBL/GenBank/DDBJ whole genome shotgun (WGS) entry which is preliminary data.</text>
</comment>
<accession>A0A2V1IJ73</accession>
<keyword evidence="2" id="KW-1185">Reference proteome</keyword>
<dbReference type="AlphaFoldDB" id="A0A2V1IJ73"/>
<dbReference type="EMBL" id="PUEC01000032">
    <property type="protein sequence ID" value="PWB00762.1"/>
    <property type="molecule type" value="Genomic_DNA"/>
</dbReference>